<dbReference type="EMBL" id="BRXS01000010">
    <property type="protein sequence ID" value="GLC28433.1"/>
    <property type="molecule type" value="Genomic_DNA"/>
</dbReference>
<organism evidence="6 7">
    <name type="scientific">Roseisolibacter agri</name>
    <dbReference type="NCBI Taxonomy" id="2014610"/>
    <lineage>
        <taxon>Bacteria</taxon>
        <taxon>Pseudomonadati</taxon>
        <taxon>Gemmatimonadota</taxon>
        <taxon>Gemmatimonadia</taxon>
        <taxon>Gemmatimonadales</taxon>
        <taxon>Gemmatimonadaceae</taxon>
        <taxon>Roseisolibacter</taxon>
    </lineage>
</organism>
<dbReference type="InterPro" id="IPR051202">
    <property type="entry name" value="Peptidase_C40"/>
</dbReference>
<dbReference type="InterPro" id="IPR038765">
    <property type="entry name" value="Papain-like_cys_pep_sf"/>
</dbReference>
<proteinExistence type="inferred from homology"/>
<feature type="domain" description="NlpC/P60" evidence="5">
    <location>
        <begin position="147"/>
        <end position="278"/>
    </location>
</feature>
<evidence type="ECO:0000313" key="7">
    <source>
        <dbReference type="Proteomes" id="UP001161325"/>
    </source>
</evidence>
<dbReference type="Pfam" id="PF18348">
    <property type="entry name" value="SH3_16"/>
    <property type="match status" value="1"/>
</dbReference>
<evidence type="ECO:0000256" key="2">
    <source>
        <dbReference type="ARBA" id="ARBA00022670"/>
    </source>
</evidence>
<protein>
    <recommendedName>
        <fullName evidence="5">NlpC/P60 domain-containing protein</fullName>
    </recommendedName>
</protein>
<accession>A0AA37QM86</accession>
<evidence type="ECO:0000256" key="3">
    <source>
        <dbReference type="ARBA" id="ARBA00022801"/>
    </source>
</evidence>
<keyword evidence="3" id="KW-0378">Hydrolase</keyword>
<dbReference type="GO" id="GO:0006508">
    <property type="term" value="P:proteolysis"/>
    <property type="evidence" value="ECO:0007669"/>
    <property type="project" value="UniProtKB-KW"/>
</dbReference>
<dbReference type="Gene3D" id="2.30.30.40">
    <property type="entry name" value="SH3 Domains"/>
    <property type="match status" value="1"/>
</dbReference>
<comment type="caution">
    <text evidence="6">The sequence shown here is derived from an EMBL/GenBank/DDBJ whole genome shotgun (WGS) entry which is preliminary data.</text>
</comment>
<evidence type="ECO:0000256" key="1">
    <source>
        <dbReference type="ARBA" id="ARBA00007074"/>
    </source>
</evidence>
<dbReference type="Gene3D" id="3.90.1720.10">
    <property type="entry name" value="endopeptidase domain like (from Nostoc punctiforme)"/>
    <property type="match status" value="1"/>
</dbReference>
<name>A0AA37QM86_9BACT</name>
<dbReference type="AlphaFoldDB" id="A0AA37QM86"/>
<keyword evidence="2" id="KW-0645">Protease</keyword>
<dbReference type="InterPro" id="IPR000064">
    <property type="entry name" value="NLP_P60_dom"/>
</dbReference>
<dbReference type="Proteomes" id="UP001161325">
    <property type="component" value="Unassembled WGS sequence"/>
</dbReference>
<gene>
    <name evidence="6" type="ORF">rosag_49460</name>
</gene>
<dbReference type="GO" id="GO:0008234">
    <property type="term" value="F:cysteine-type peptidase activity"/>
    <property type="evidence" value="ECO:0007669"/>
    <property type="project" value="UniProtKB-KW"/>
</dbReference>
<dbReference type="PROSITE" id="PS51935">
    <property type="entry name" value="NLPC_P60"/>
    <property type="match status" value="1"/>
</dbReference>
<evidence type="ECO:0000259" key="5">
    <source>
        <dbReference type="PROSITE" id="PS51935"/>
    </source>
</evidence>
<dbReference type="PANTHER" id="PTHR47053">
    <property type="entry name" value="MUREIN DD-ENDOPEPTIDASE MEPH-RELATED"/>
    <property type="match status" value="1"/>
</dbReference>
<reference evidence="6" key="1">
    <citation type="submission" date="2022-08" db="EMBL/GenBank/DDBJ databases">
        <title>Draft genome sequencing of Roseisolibacter agri AW1220.</title>
        <authorList>
            <person name="Tobiishi Y."/>
            <person name="Tonouchi A."/>
        </authorList>
    </citation>
    <scope>NUCLEOTIDE SEQUENCE</scope>
    <source>
        <strain evidence="6">AW1220</strain>
    </source>
</reference>
<sequence length="278" mass="30339">MPAIAIVRAPVAPLHAEPRIASGQVSQALFGHALLVLGEAGDWRRVRTLHDGYEGWAHLGYLVIDDAEGVPEDAPAFRPYEERTFAQRRDAGEDDAVIGDAAPALSLGCTVRAGERTLRLPFGAVVFGAQTRLDGETVPFAERAARFPRDGGAIAESAWRFEGTAYQWGGLTPWGADCSGFVQAVCGLHGIELPRDAWQQALVGEHRDRLDGLAAGDLLFFSDREDRRVTHVGLAIDELRMAHLALGRGGWSVEDLVDDDDPYVERLRANFLHARRVV</sequence>
<evidence type="ECO:0000313" key="6">
    <source>
        <dbReference type="EMBL" id="GLC28433.1"/>
    </source>
</evidence>
<dbReference type="InterPro" id="IPR041382">
    <property type="entry name" value="SH3_16"/>
</dbReference>
<dbReference type="Pfam" id="PF00877">
    <property type="entry name" value="NLPC_P60"/>
    <property type="match status" value="1"/>
</dbReference>
<comment type="similarity">
    <text evidence="1">Belongs to the peptidase C40 family.</text>
</comment>
<keyword evidence="7" id="KW-1185">Reference proteome</keyword>
<evidence type="ECO:0000256" key="4">
    <source>
        <dbReference type="ARBA" id="ARBA00022807"/>
    </source>
</evidence>
<dbReference type="PANTHER" id="PTHR47053:SF1">
    <property type="entry name" value="MUREIN DD-ENDOPEPTIDASE MEPH-RELATED"/>
    <property type="match status" value="1"/>
</dbReference>
<dbReference type="RefSeq" id="WP_284352831.1">
    <property type="nucleotide sequence ID" value="NZ_BRXS01000010.1"/>
</dbReference>
<keyword evidence="4" id="KW-0788">Thiol protease</keyword>
<dbReference type="SUPFAM" id="SSF54001">
    <property type="entry name" value="Cysteine proteinases"/>
    <property type="match status" value="1"/>
</dbReference>